<dbReference type="Proteomes" id="UP000612585">
    <property type="component" value="Unassembled WGS sequence"/>
</dbReference>
<accession>A0A8J3ZDE7</accession>
<name>A0A8J3ZDE7_9ACTN</name>
<dbReference type="EMBL" id="BOPG01000072">
    <property type="protein sequence ID" value="GIJ61934.1"/>
    <property type="molecule type" value="Genomic_DNA"/>
</dbReference>
<sequence>MIAVTINTNYHKNTRVFRRDLYAYIWIVSGTSYHDDVSFLSAPHGHFQRTVIACSQRQTDYLDASSHRLIDRSGYSQWSLIRNLHWNND</sequence>
<keyword evidence="2" id="KW-1185">Reference proteome</keyword>
<organism evidence="1 2">
    <name type="scientific">Virgisporangium aurantiacum</name>
    <dbReference type="NCBI Taxonomy" id="175570"/>
    <lineage>
        <taxon>Bacteria</taxon>
        <taxon>Bacillati</taxon>
        <taxon>Actinomycetota</taxon>
        <taxon>Actinomycetes</taxon>
        <taxon>Micromonosporales</taxon>
        <taxon>Micromonosporaceae</taxon>
        <taxon>Virgisporangium</taxon>
    </lineage>
</organism>
<protein>
    <submittedName>
        <fullName evidence="1">Uncharacterized protein</fullName>
    </submittedName>
</protein>
<reference evidence="1" key="1">
    <citation type="submission" date="2021-01" db="EMBL/GenBank/DDBJ databases">
        <title>Whole genome shotgun sequence of Virgisporangium aurantiacum NBRC 16421.</title>
        <authorList>
            <person name="Komaki H."/>
            <person name="Tamura T."/>
        </authorList>
    </citation>
    <scope>NUCLEOTIDE SEQUENCE</scope>
    <source>
        <strain evidence="1">NBRC 16421</strain>
    </source>
</reference>
<evidence type="ECO:0000313" key="1">
    <source>
        <dbReference type="EMBL" id="GIJ61934.1"/>
    </source>
</evidence>
<gene>
    <name evidence="1" type="ORF">Vau01_094500</name>
</gene>
<evidence type="ECO:0000313" key="2">
    <source>
        <dbReference type="Proteomes" id="UP000612585"/>
    </source>
</evidence>
<comment type="caution">
    <text evidence="1">The sequence shown here is derived from an EMBL/GenBank/DDBJ whole genome shotgun (WGS) entry which is preliminary data.</text>
</comment>
<proteinExistence type="predicted"/>
<dbReference type="AlphaFoldDB" id="A0A8J3ZDE7"/>